<keyword evidence="3" id="KW-1185">Reference proteome</keyword>
<keyword evidence="1" id="KW-1133">Transmembrane helix</keyword>
<gene>
    <name evidence="2" type="ORF">DWB77_04544</name>
</gene>
<evidence type="ECO:0000256" key="1">
    <source>
        <dbReference type="SAM" id="Phobius"/>
    </source>
</evidence>
<dbReference type="KEGG" id="shun:DWB77_04544"/>
<reference evidence="2 3" key="1">
    <citation type="submission" date="2018-10" db="EMBL/GenBank/DDBJ databases">
        <title>Relationship between Morphology and Antimicrobial Activity in Streptomyces.</title>
        <authorList>
            <person name="Kang H.J."/>
            <person name="Kim S.B."/>
        </authorList>
    </citation>
    <scope>NUCLEOTIDE SEQUENCE [LARGE SCALE GENOMIC DNA]</scope>
    <source>
        <strain evidence="2 3">BH38</strain>
    </source>
</reference>
<protein>
    <submittedName>
        <fullName evidence="2">Uncharacterized protein</fullName>
    </submittedName>
</protein>
<feature type="transmembrane region" description="Helical" evidence="1">
    <location>
        <begin position="136"/>
        <end position="154"/>
    </location>
</feature>
<evidence type="ECO:0000313" key="2">
    <source>
        <dbReference type="EMBL" id="AYG82371.1"/>
    </source>
</evidence>
<sequence>MTKRSRTFLLFGLRAASALVAALLVVAGFWSSWGTAQHVVLAKGRDHGTLTVTGCADDVCTGGYVPRPGSAPHAHVTIAESVAARRGDHLPVVLKPGTDEAVRSGVAGFLYAWLPLAGALLLASLVVAGGLRMPRTAWVAGVLGATAMASAFIAL</sequence>
<dbReference type="RefSeq" id="WP_120722971.1">
    <property type="nucleotide sequence ID" value="NZ_CP032698.1"/>
</dbReference>
<dbReference type="EMBL" id="CP032698">
    <property type="protein sequence ID" value="AYG82371.1"/>
    <property type="molecule type" value="Genomic_DNA"/>
</dbReference>
<organism evidence="2 3">
    <name type="scientific">Streptomyces hundungensis</name>
    <dbReference type="NCBI Taxonomy" id="1077946"/>
    <lineage>
        <taxon>Bacteria</taxon>
        <taxon>Bacillati</taxon>
        <taxon>Actinomycetota</taxon>
        <taxon>Actinomycetes</taxon>
        <taxon>Kitasatosporales</taxon>
        <taxon>Streptomycetaceae</taxon>
        <taxon>Streptomyces</taxon>
    </lineage>
</organism>
<accession>A0A387HI73</accession>
<name>A0A387HI73_9ACTN</name>
<dbReference type="AlphaFoldDB" id="A0A387HI73"/>
<dbReference type="Proteomes" id="UP000271554">
    <property type="component" value="Chromosome"/>
</dbReference>
<feature type="transmembrane region" description="Helical" evidence="1">
    <location>
        <begin position="110"/>
        <end position="129"/>
    </location>
</feature>
<keyword evidence="1" id="KW-0812">Transmembrane</keyword>
<keyword evidence="1" id="KW-0472">Membrane</keyword>
<feature type="transmembrane region" description="Helical" evidence="1">
    <location>
        <begin position="7"/>
        <end position="30"/>
    </location>
</feature>
<evidence type="ECO:0000313" key="3">
    <source>
        <dbReference type="Proteomes" id="UP000271554"/>
    </source>
</evidence>
<dbReference type="OrthoDB" id="4332438at2"/>
<proteinExistence type="predicted"/>